<protein>
    <recommendedName>
        <fullName evidence="9">Flagellar M-ring protein</fullName>
    </recommendedName>
</protein>
<evidence type="ECO:0000313" key="15">
    <source>
        <dbReference type="Proteomes" id="UP000619534"/>
    </source>
</evidence>
<dbReference type="Proteomes" id="UP000619534">
    <property type="component" value="Unassembled WGS sequence"/>
</dbReference>
<evidence type="ECO:0000256" key="11">
    <source>
        <dbReference type="SAM" id="Phobius"/>
    </source>
</evidence>
<feature type="compositionally biased region" description="Acidic residues" evidence="10">
    <location>
        <begin position="321"/>
        <end position="336"/>
    </location>
</feature>
<comment type="function">
    <text evidence="9">The M ring may be actively involved in energy transduction.</text>
</comment>
<keyword evidence="5 11" id="KW-0812">Transmembrane</keyword>
<feature type="region of interest" description="Disordered" evidence="10">
    <location>
        <begin position="308"/>
        <end position="336"/>
    </location>
</feature>
<feature type="transmembrane region" description="Helical" evidence="11">
    <location>
        <begin position="25"/>
        <end position="44"/>
    </location>
</feature>
<comment type="similarity">
    <text evidence="3 9">Belongs to the FliF family.</text>
</comment>
<evidence type="ECO:0000313" key="14">
    <source>
        <dbReference type="EMBL" id="GGC90403.1"/>
    </source>
</evidence>
<evidence type="ECO:0000256" key="7">
    <source>
        <dbReference type="ARBA" id="ARBA00023136"/>
    </source>
</evidence>
<evidence type="ECO:0000256" key="5">
    <source>
        <dbReference type="ARBA" id="ARBA00022692"/>
    </source>
</evidence>
<reference evidence="15" key="1">
    <citation type="journal article" date="2019" name="Int. J. Syst. Evol. Microbiol.">
        <title>The Global Catalogue of Microorganisms (GCM) 10K type strain sequencing project: providing services to taxonomists for standard genome sequencing and annotation.</title>
        <authorList>
            <consortium name="The Broad Institute Genomics Platform"/>
            <consortium name="The Broad Institute Genome Sequencing Center for Infectious Disease"/>
            <person name="Wu L."/>
            <person name="Ma J."/>
        </authorList>
    </citation>
    <scope>NUCLEOTIDE SEQUENCE [LARGE SCALE GENOMIC DNA]</scope>
    <source>
        <strain evidence="15">CCM 7282</strain>
    </source>
</reference>
<keyword evidence="14" id="KW-0966">Cell projection</keyword>
<evidence type="ECO:0000256" key="6">
    <source>
        <dbReference type="ARBA" id="ARBA00022989"/>
    </source>
</evidence>
<dbReference type="InterPro" id="IPR000067">
    <property type="entry name" value="FlgMring_FliF"/>
</dbReference>
<evidence type="ECO:0000256" key="1">
    <source>
        <dbReference type="ARBA" id="ARBA00004117"/>
    </source>
</evidence>
<dbReference type="PRINTS" id="PR01009">
    <property type="entry name" value="FLGMRINGFLIF"/>
</dbReference>
<dbReference type="InterPro" id="IPR045851">
    <property type="entry name" value="AMP-bd_C_sf"/>
</dbReference>
<keyword evidence="4" id="KW-1003">Cell membrane</keyword>
<dbReference type="Pfam" id="PF08345">
    <property type="entry name" value="YscJ_FliF_C"/>
    <property type="match status" value="1"/>
</dbReference>
<dbReference type="Pfam" id="PF01514">
    <property type="entry name" value="YscJ_FliF"/>
    <property type="match status" value="1"/>
</dbReference>
<evidence type="ECO:0000259" key="12">
    <source>
        <dbReference type="Pfam" id="PF01514"/>
    </source>
</evidence>
<feature type="region of interest" description="Disordered" evidence="10">
    <location>
        <begin position="492"/>
        <end position="515"/>
    </location>
</feature>
<dbReference type="RefSeq" id="WP_062445835.1">
    <property type="nucleotide sequence ID" value="NZ_BMCJ01000003.1"/>
</dbReference>
<evidence type="ECO:0000256" key="9">
    <source>
        <dbReference type="PIRNR" id="PIRNR004862"/>
    </source>
</evidence>
<evidence type="ECO:0000256" key="10">
    <source>
        <dbReference type="SAM" id="MobiDB-lite"/>
    </source>
</evidence>
<dbReference type="NCBIfam" id="TIGR00206">
    <property type="entry name" value="fliF"/>
    <property type="match status" value="1"/>
</dbReference>
<dbReference type="InterPro" id="IPR006182">
    <property type="entry name" value="FliF_N_dom"/>
</dbReference>
<dbReference type="InterPro" id="IPR013556">
    <property type="entry name" value="Flag_M-ring_C"/>
</dbReference>
<dbReference type="EMBL" id="BMCJ01000003">
    <property type="protein sequence ID" value="GGC90403.1"/>
    <property type="molecule type" value="Genomic_DNA"/>
</dbReference>
<keyword evidence="15" id="KW-1185">Reference proteome</keyword>
<dbReference type="PIRSF" id="PIRSF004862">
    <property type="entry name" value="FliF"/>
    <property type="match status" value="1"/>
</dbReference>
<sequence>MRKNLLIFKESVSNFWKERTKAQKGTLIGSVLIFFIALLLISILSSKSNMVPLYQNLSLQEIGLMKTELDARNTPYKLTEGGTTILVPESQVDTLLVELAAAGLPKNGSIDYSFFSENTSWGMTDNEFDMIKLDTMQTELANLMIGIEGIQDAQVMINQPPEPVFIGDESQESTASIVLHTTPGYQFKDNQLQGLYNLVSKSVPNLSTDNIVIMNQYFEYYDLNNSESLASGDTYTQQQNIKKDIERDIQRRVQQMLGTMIGMDKVVASVTTDIDFTQENRVEELVEPVDPDTMEGLPVSVERLTETYTGNPPIEGGVPAGEEDVPGYNAEDEAGEGDYEMVKETINNEFDRIQREIVESPYKIRDIGIQVAIDTSKGTDEAGDVQLLSQQEQATVEASVSSLLDSIISTSVAAPYEVSSPGEKVSIVFQEFSGAEAKSPASPVIPLWAYIAGGILLVIVLTLLWVLFRKKREEEYEEENYQEFIQKPLEEPIPELDVEKDTEETKKRKQLERMAKEKPEDFAKLLRSWIAED</sequence>
<comment type="subcellular location">
    <subcellularLocation>
        <location evidence="1 9">Bacterial flagellum basal body</location>
    </subcellularLocation>
    <subcellularLocation>
        <location evidence="2">Cell membrane</location>
        <topology evidence="2">Multi-pass membrane protein</topology>
    </subcellularLocation>
</comment>
<keyword evidence="7 11" id="KW-0472">Membrane</keyword>
<comment type="caution">
    <text evidence="14">The sequence shown here is derived from an EMBL/GenBank/DDBJ whole genome shotgun (WGS) entry which is preliminary data.</text>
</comment>
<evidence type="ECO:0000256" key="8">
    <source>
        <dbReference type="ARBA" id="ARBA00023143"/>
    </source>
</evidence>
<keyword evidence="14" id="KW-0969">Cilium</keyword>
<name>A0ABQ1P3U2_9BACI</name>
<evidence type="ECO:0000256" key="2">
    <source>
        <dbReference type="ARBA" id="ARBA00004651"/>
    </source>
</evidence>
<evidence type="ECO:0000259" key="13">
    <source>
        <dbReference type="Pfam" id="PF08345"/>
    </source>
</evidence>
<feature type="transmembrane region" description="Helical" evidence="11">
    <location>
        <begin position="447"/>
        <end position="468"/>
    </location>
</feature>
<dbReference type="InterPro" id="IPR043427">
    <property type="entry name" value="YscJ/FliF"/>
</dbReference>
<evidence type="ECO:0000256" key="4">
    <source>
        <dbReference type="ARBA" id="ARBA00022475"/>
    </source>
</evidence>
<organism evidence="14 15">
    <name type="scientific">Thalassobacillus devorans</name>
    <dbReference type="NCBI Taxonomy" id="279813"/>
    <lineage>
        <taxon>Bacteria</taxon>
        <taxon>Bacillati</taxon>
        <taxon>Bacillota</taxon>
        <taxon>Bacilli</taxon>
        <taxon>Bacillales</taxon>
        <taxon>Bacillaceae</taxon>
        <taxon>Thalassobacillus</taxon>
    </lineage>
</organism>
<accession>A0ABQ1P3U2</accession>
<gene>
    <name evidence="14" type="primary">fliF</name>
    <name evidence="14" type="ORF">GCM10007216_21470</name>
</gene>
<dbReference type="Gene3D" id="3.30.300.30">
    <property type="match status" value="1"/>
</dbReference>
<dbReference type="PANTHER" id="PTHR30046">
    <property type="entry name" value="FLAGELLAR M-RING PROTEIN"/>
    <property type="match status" value="1"/>
</dbReference>
<proteinExistence type="inferred from homology"/>
<keyword evidence="6 11" id="KW-1133">Transmembrane helix</keyword>
<feature type="compositionally biased region" description="Basic and acidic residues" evidence="10">
    <location>
        <begin position="497"/>
        <end position="515"/>
    </location>
</feature>
<dbReference type="PANTHER" id="PTHR30046:SF0">
    <property type="entry name" value="FLAGELLAR M-RING PROTEIN"/>
    <property type="match status" value="1"/>
</dbReference>
<keyword evidence="14" id="KW-0282">Flagellum</keyword>
<feature type="domain" description="Flagellar M-ring C-terminal" evidence="13">
    <location>
        <begin position="257"/>
        <end position="402"/>
    </location>
</feature>
<feature type="domain" description="Flagellar M-ring N-terminal" evidence="12">
    <location>
        <begin position="46"/>
        <end position="220"/>
    </location>
</feature>
<keyword evidence="8 9" id="KW-0975">Bacterial flagellum</keyword>
<evidence type="ECO:0000256" key="3">
    <source>
        <dbReference type="ARBA" id="ARBA00007971"/>
    </source>
</evidence>